<name>A0A444MDF7_9RHOB</name>
<dbReference type="SUPFAM" id="SSF52540">
    <property type="entry name" value="P-loop containing nucleoside triphosphate hydrolases"/>
    <property type="match status" value="1"/>
</dbReference>
<protein>
    <submittedName>
        <fullName evidence="1">Nodulation protein NodH</fullName>
    </submittedName>
</protein>
<proteinExistence type="predicted"/>
<comment type="caution">
    <text evidence="1">The sequence shown here is derived from an EMBL/GenBank/DDBJ whole genome shotgun (WGS) entry which is preliminary data.</text>
</comment>
<sequence>MSRPFDRFILLADMRTGSNFLEANLNALPGVTCHGEAFNPVFIARKDHESYLGITLEARTRDPHALLRAMEAATEGLAGFRFFHDHDPRILDTALADPRCAKIVLTRNPLESYVSLQIARATGQWKLGDARRRREARARFDGAEFEDHVTRLQAFQLQIHRALQTSGQTAFWIDYEDIGELSVIQGLAAFLGVPAPEALDDSVKKQNPESLDSLIENPEDLSEGLARLDRFNLSRTPNFEPRRGPQVPSFMAARDLPLLFMPIRSGPVDEVRHWLSEIGGGLIEGFDRRSLRAWIKEQQAPRSFTVLRHPLLRAVTAFEKRILRGPRSETRQILRKNWKLLLPDDPAEATAEELSAAFATFLRFLKGNLAGQTPLKIDPAWASQAAVIEGFSGFLPPGHLWREEDLGEALPLMAKLCGKAAPPPPLALPQLPCWLQQAHEAAVRDAYARDYAAFGFGDLIR</sequence>
<accession>A0A444MDF7</accession>
<evidence type="ECO:0000313" key="2">
    <source>
        <dbReference type="Proteomes" id="UP000287168"/>
    </source>
</evidence>
<dbReference type="EMBL" id="SBLC01000007">
    <property type="protein sequence ID" value="RWY42416.1"/>
    <property type="molecule type" value="Genomic_DNA"/>
</dbReference>
<keyword evidence="2" id="KW-1185">Reference proteome</keyword>
<evidence type="ECO:0000313" key="1">
    <source>
        <dbReference type="EMBL" id="RWY42416.1"/>
    </source>
</evidence>
<dbReference type="Proteomes" id="UP000287168">
    <property type="component" value="Unassembled WGS sequence"/>
</dbReference>
<gene>
    <name evidence="1" type="ORF">EP867_06685</name>
</gene>
<organism evidence="1 2">
    <name type="scientific">Falsigemmobacter intermedius</name>
    <dbReference type="NCBI Taxonomy" id="1553448"/>
    <lineage>
        <taxon>Bacteria</taxon>
        <taxon>Pseudomonadati</taxon>
        <taxon>Pseudomonadota</taxon>
        <taxon>Alphaproteobacteria</taxon>
        <taxon>Rhodobacterales</taxon>
        <taxon>Paracoccaceae</taxon>
        <taxon>Falsigemmobacter</taxon>
    </lineage>
</organism>
<dbReference type="AlphaFoldDB" id="A0A444MDF7"/>
<dbReference type="InterPro" id="IPR027417">
    <property type="entry name" value="P-loop_NTPase"/>
</dbReference>
<dbReference type="RefSeq" id="WP_128487434.1">
    <property type="nucleotide sequence ID" value="NZ_JBHLXB010000016.1"/>
</dbReference>
<dbReference type="Gene3D" id="3.40.50.300">
    <property type="entry name" value="P-loop containing nucleotide triphosphate hydrolases"/>
    <property type="match status" value="1"/>
</dbReference>
<reference evidence="1 2" key="1">
    <citation type="journal article" date="2015" name="Int. J. Syst. Evol. Microbiol.">
        <title>Gemmobacter intermedius sp. nov., isolated from a white stork (Ciconia ciconia).</title>
        <authorList>
            <person name="Kampfer P."/>
            <person name="Jerzak L."/>
            <person name="Wilharm G."/>
            <person name="Golke J."/>
            <person name="Busse H.J."/>
            <person name="Glaeser S.P."/>
        </authorList>
    </citation>
    <scope>NUCLEOTIDE SEQUENCE [LARGE SCALE GENOMIC DNA]</scope>
    <source>
        <strain evidence="1 2">119/4</strain>
    </source>
</reference>
<dbReference type="OrthoDB" id="7802556at2"/>